<evidence type="ECO:0000313" key="9">
    <source>
        <dbReference type="Proteomes" id="UP000053029"/>
    </source>
</evidence>
<keyword evidence="4" id="KW-0539">Nucleus</keyword>
<dbReference type="Pfam" id="PF00172">
    <property type="entry name" value="Zn_clus"/>
    <property type="match status" value="1"/>
</dbReference>
<dbReference type="PROSITE" id="PS50048">
    <property type="entry name" value="ZN2_CY6_FUNGAL_2"/>
    <property type="match status" value="1"/>
</dbReference>
<dbReference type="GO" id="GO:0003677">
    <property type="term" value="F:DNA binding"/>
    <property type="evidence" value="ECO:0007669"/>
    <property type="project" value="UniProtKB-KW"/>
</dbReference>
<feature type="transmembrane region" description="Helical" evidence="6">
    <location>
        <begin position="449"/>
        <end position="474"/>
    </location>
</feature>
<keyword evidence="6" id="KW-0472">Membrane</keyword>
<evidence type="ECO:0000256" key="4">
    <source>
        <dbReference type="ARBA" id="ARBA00023242"/>
    </source>
</evidence>
<proteinExistence type="predicted"/>
<evidence type="ECO:0000256" key="6">
    <source>
        <dbReference type="SAM" id="Phobius"/>
    </source>
</evidence>
<dbReference type="InterPro" id="IPR021858">
    <property type="entry name" value="Fun_TF"/>
</dbReference>
<evidence type="ECO:0000259" key="7">
    <source>
        <dbReference type="PROSITE" id="PS50048"/>
    </source>
</evidence>
<dbReference type="Pfam" id="PF11951">
    <property type="entry name" value="Fungal_trans_2"/>
    <property type="match status" value="1"/>
</dbReference>
<dbReference type="EMBL" id="KN846972">
    <property type="protein sequence ID" value="KIW80042.1"/>
    <property type="molecule type" value="Genomic_DNA"/>
</dbReference>
<dbReference type="InterPro" id="IPR053178">
    <property type="entry name" value="Osmoadaptation_assoc"/>
</dbReference>
<feature type="domain" description="Zn(2)-C6 fungal-type" evidence="7">
    <location>
        <begin position="9"/>
        <end position="37"/>
    </location>
</feature>
<dbReference type="PANTHER" id="PTHR38111">
    <property type="entry name" value="ZN(2)-C6 FUNGAL-TYPE DOMAIN-CONTAINING PROTEIN-RELATED"/>
    <property type="match status" value="1"/>
</dbReference>
<dbReference type="PANTHER" id="PTHR38111:SF6">
    <property type="entry name" value="FINGER DOMAIN PROTEIN, PUTATIVE (AFU_ORTHOLOGUE AFUA_8G01940)-RELATED"/>
    <property type="match status" value="1"/>
</dbReference>
<evidence type="ECO:0000313" key="8">
    <source>
        <dbReference type="EMBL" id="KIW80042.1"/>
    </source>
</evidence>
<keyword evidence="3" id="KW-0804">Transcription</keyword>
<keyword evidence="1" id="KW-0805">Transcription regulation</keyword>
<sequence length="567" mass="64556">MVGIPRSKGCRICVKRRVRCDLTRPICNNCARGNRPCPGYDSDLRIYDEGSKLRKRFGQGDESESRTESDSVSPSTSHQSQSTESSPEGSTDLITRFNTPDLEARHYRPSQVLPARNTFFNMLESQIYPDSDLWGATISTTGWGGPLGDDSIYLEIPSKMTLNNPIYSPNLVQEQLLNTFSSSLGGHGPLLLPRQMRSHQNWLAQLPALFGTKLLDTAVRAVSLVHLSRTQRTDVFVQESRQYYGKALRLLNQSLTDDTKGMSTETLSATILLSFYEMFASDSNQSWVRHAGGAGTLMRIRGPDRHLAGLDRDVYLAYRHTIVIDAFMRGEACFLAEPQWIEMAKKIHEDLRATGIPDERMGIFDLAEEFYMEHIFIPKTLRDSRNLGEARRKLPPDQYAAHLETLLARTRLHRANLKSINLRLRAALKQQGLETLSMETMDPVFPKQYIFVNVFVASTHVGYWTIMVILNLILKDIEKDVAPEKHDLYLMENREIAREMCRTAPFMLTSSFLGPFFIIFALRLCLMVFEPGLERDWVVQKLIQIGDTHMRMASDIPPFDPKSTFYD</sequence>
<feature type="region of interest" description="Disordered" evidence="5">
    <location>
        <begin position="55"/>
        <end position="93"/>
    </location>
</feature>
<dbReference type="GO" id="GO:0008270">
    <property type="term" value="F:zinc ion binding"/>
    <property type="evidence" value="ECO:0007669"/>
    <property type="project" value="InterPro"/>
</dbReference>
<accession>A0A0D2F0C7</accession>
<gene>
    <name evidence="8" type="ORF">Z517_06657</name>
</gene>
<dbReference type="InterPro" id="IPR036864">
    <property type="entry name" value="Zn2-C6_fun-type_DNA-bd_sf"/>
</dbReference>
<dbReference type="Gene3D" id="4.10.240.10">
    <property type="entry name" value="Zn(2)-C6 fungal-type DNA-binding domain"/>
    <property type="match status" value="1"/>
</dbReference>
<dbReference type="HOGENOM" id="CLU_021599_8_0_1"/>
<protein>
    <recommendedName>
        <fullName evidence="7">Zn(2)-C6 fungal-type domain-containing protein</fullName>
    </recommendedName>
</protein>
<evidence type="ECO:0000256" key="2">
    <source>
        <dbReference type="ARBA" id="ARBA00023125"/>
    </source>
</evidence>
<keyword evidence="6" id="KW-1133">Transmembrane helix</keyword>
<dbReference type="GeneID" id="25306147"/>
<dbReference type="SMART" id="SM00066">
    <property type="entry name" value="GAL4"/>
    <property type="match status" value="1"/>
</dbReference>
<dbReference type="CDD" id="cd00067">
    <property type="entry name" value="GAL4"/>
    <property type="match status" value="1"/>
</dbReference>
<dbReference type="OrthoDB" id="5126878at2759"/>
<evidence type="ECO:0000256" key="1">
    <source>
        <dbReference type="ARBA" id="ARBA00023015"/>
    </source>
</evidence>
<evidence type="ECO:0000256" key="3">
    <source>
        <dbReference type="ARBA" id="ARBA00023163"/>
    </source>
</evidence>
<keyword evidence="6" id="KW-0812">Transmembrane</keyword>
<evidence type="ECO:0000256" key="5">
    <source>
        <dbReference type="SAM" id="MobiDB-lite"/>
    </source>
</evidence>
<dbReference type="SUPFAM" id="SSF57701">
    <property type="entry name" value="Zn2/Cys6 DNA-binding domain"/>
    <property type="match status" value="1"/>
</dbReference>
<dbReference type="Proteomes" id="UP000053029">
    <property type="component" value="Unassembled WGS sequence"/>
</dbReference>
<dbReference type="VEuPathDB" id="FungiDB:Z517_06657"/>
<keyword evidence="9" id="KW-1185">Reference proteome</keyword>
<feature type="compositionally biased region" description="Low complexity" evidence="5">
    <location>
        <begin position="70"/>
        <end position="88"/>
    </location>
</feature>
<feature type="transmembrane region" description="Helical" evidence="6">
    <location>
        <begin position="506"/>
        <end position="529"/>
    </location>
</feature>
<dbReference type="AlphaFoldDB" id="A0A0D2F0C7"/>
<dbReference type="InterPro" id="IPR001138">
    <property type="entry name" value="Zn2Cys6_DnaBD"/>
</dbReference>
<name>A0A0D2F0C7_9EURO</name>
<organism evidence="8 9">
    <name type="scientific">Fonsecaea pedrosoi CBS 271.37</name>
    <dbReference type="NCBI Taxonomy" id="1442368"/>
    <lineage>
        <taxon>Eukaryota</taxon>
        <taxon>Fungi</taxon>
        <taxon>Dikarya</taxon>
        <taxon>Ascomycota</taxon>
        <taxon>Pezizomycotina</taxon>
        <taxon>Eurotiomycetes</taxon>
        <taxon>Chaetothyriomycetidae</taxon>
        <taxon>Chaetothyriales</taxon>
        <taxon>Herpotrichiellaceae</taxon>
        <taxon>Fonsecaea</taxon>
    </lineage>
</organism>
<dbReference type="RefSeq" id="XP_013283850.1">
    <property type="nucleotide sequence ID" value="XM_013428396.1"/>
</dbReference>
<dbReference type="STRING" id="1442368.A0A0D2F0C7"/>
<keyword evidence="2" id="KW-0238">DNA-binding</keyword>
<reference evidence="8 9" key="1">
    <citation type="submission" date="2015-01" db="EMBL/GenBank/DDBJ databases">
        <title>The Genome Sequence of Fonsecaea pedrosoi CBS 271.37.</title>
        <authorList>
            <consortium name="The Broad Institute Genomics Platform"/>
            <person name="Cuomo C."/>
            <person name="de Hoog S."/>
            <person name="Gorbushina A."/>
            <person name="Stielow B."/>
            <person name="Teixiera M."/>
            <person name="Abouelleil A."/>
            <person name="Chapman S.B."/>
            <person name="Priest M."/>
            <person name="Young S.K."/>
            <person name="Wortman J."/>
            <person name="Nusbaum C."/>
            <person name="Birren B."/>
        </authorList>
    </citation>
    <scope>NUCLEOTIDE SEQUENCE [LARGE SCALE GENOMIC DNA]</scope>
    <source>
        <strain evidence="8 9">CBS 271.37</strain>
    </source>
</reference>
<dbReference type="GO" id="GO:0000981">
    <property type="term" value="F:DNA-binding transcription factor activity, RNA polymerase II-specific"/>
    <property type="evidence" value="ECO:0007669"/>
    <property type="project" value="InterPro"/>
</dbReference>